<keyword evidence="15" id="KW-1185">Reference proteome</keyword>
<dbReference type="SUPFAM" id="SSF51445">
    <property type="entry name" value="(Trans)glycosidases"/>
    <property type="match status" value="1"/>
</dbReference>
<dbReference type="GO" id="GO:0004560">
    <property type="term" value="F:alpha-L-fucosidase activity"/>
    <property type="evidence" value="ECO:0007669"/>
    <property type="project" value="UniProtKB-EC"/>
</dbReference>
<dbReference type="Gene3D" id="3.20.20.80">
    <property type="entry name" value="Glycosidases"/>
    <property type="match status" value="1"/>
</dbReference>
<evidence type="ECO:0000256" key="1">
    <source>
        <dbReference type="ARBA" id="ARBA00004071"/>
    </source>
</evidence>
<keyword evidence="4 10" id="KW-0732">Signal</keyword>
<dbReference type="EC" id="3.2.1.51" evidence="3"/>
<dbReference type="InterPro" id="IPR057739">
    <property type="entry name" value="Glyco_hydro_29_N"/>
</dbReference>
<dbReference type="InterPro" id="IPR000933">
    <property type="entry name" value="Glyco_hydro_29"/>
</dbReference>
<dbReference type="PANTHER" id="PTHR10030:SF37">
    <property type="entry name" value="ALPHA-L-FUCOSIDASE-RELATED"/>
    <property type="match status" value="1"/>
</dbReference>
<dbReference type="Pfam" id="PF16757">
    <property type="entry name" value="Fucosidase_C"/>
    <property type="match status" value="1"/>
</dbReference>
<sequence>MPRNGITICLLLVVLGSQWALKSSAKEAVRYDPTWESLDTRPLPAWFDEGKLGIFIHWGVFSQIGYNSEWVWWYWQGTKDPAVVKYFQDNFPPDVTYADFAQKFTASFFDANQWADLIAASGAKYLALTAKHHEGFTLWPSRYSFNWNAMDVGPRRDLVGELATAVRNRTKVHYGLYHSLYEWFHPLYLRDKANNWTTQEFTKSKTLPELYELVNTYKPDVIWSDGDWEAPDTYWNSTDFLAWLYNESPVKDSVVTNDRWGANIMCHHGGYLTCTDRYNPGVLQTRKWENCLTLDTQSWGYRRNMNNADVMTINALIGNLAATVSCGGNLLLNIGPTGDGAIPAIFQERLTQLGQWMDVNNEAIYKTLPWSSQNDTYTKNVWYTSKKSADGVDVYAIMLTWSSNATVILGVPKVTSKTVITIPGYRSALRHRVQAEGVEILLPPLQDLPAAHAWGCVLKLTHLNNKPRPQRVMQLPEHFRRHSKIRRY</sequence>
<name>A0A1W0WQ64_HYPEX</name>
<comment type="function">
    <text evidence="1">Alpha-L-fucosidase is responsible for hydrolyzing the alpha-1,6-linked fucose joined to the reducing-end N-acetylglucosamine of the carbohydrate moieties of glycoproteins.</text>
</comment>
<dbReference type="GO" id="GO:0016139">
    <property type="term" value="P:glycoside catabolic process"/>
    <property type="evidence" value="ECO:0007669"/>
    <property type="project" value="TreeGrafter"/>
</dbReference>
<evidence type="ECO:0000313" key="15">
    <source>
        <dbReference type="Proteomes" id="UP000192578"/>
    </source>
</evidence>
<dbReference type="FunFam" id="3.20.20.80:FF:000027">
    <property type="entry name" value="Alpha-L-fucosidase"/>
    <property type="match status" value="1"/>
</dbReference>
<dbReference type="Pfam" id="PF01120">
    <property type="entry name" value="Alpha_L_fucos"/>
    <property type="match status" value="1"/>
</dbReference>
<dbReference type="AlphaFoldDB" id="A0A1W0WQ64"/>
<dbReference type="SMART" id="SM00812">
    <property type="entry name" value="Alpha_L_fucos"/>
    <property type="match status" value="1"/>
</dbReference>
<dbReference type="InterPro" id="IPR018526">
    <property type="entry name" value="Glyco_hydro_29_CS"/>
</dbReference>
<feature type="domain" description="Glycoside hydrolase family 29 N-terminal" evidence="12">
    <location>
        <begin position="23"/>
        <end position="362"/>
    </location>
</feature>
<comment type="similarity">
    <text evidence="2 10">Belongs to the glycosyl hydrolase 29 family.</text>
</comment>
<dbReference type="InterPro" id="IPR017853">
    <property type="entry name" value="GH"/>
</dbReference>
<evidence type="ECO:0000256" key="11">
    <source>
        <dbReference type="PIRSR" id="PIRSR001092-1"/>
    </source>
</evidence>
<evidence type="ECO:0000256" key="4">
    <source>
        <dbReference type="ARBA" id="ARBA00022729"/>
    </source>
</evidence>
<dbReference type="PROSITE" id="PS00385">
    <property type="entry name" value="ALPHA_L_FUCOSIDASE"/>
    <property type="match status" value="1"/>
</dbReference>
<dbReference type="InterPro" id="IPR031919">
    <property type="entry name" value="Fucosidase_C"/>
</dbReference>
<evidence type="ECO:0000256" key="7">
    <source>
        <dbReference type="ARBA" id="ARBA00023295"/>
    </source>
</evidence>
<evidence type="ECO:0000256" key="3">
    <source>
        <dbReference type="ARBA" id="ARBA00012662"/>
    </source>
</evidence>
<dbReference type="PRINTS" id="PR00741">
    <property type="entry name" value="GLHYDRLASE29"/>
</dbReference>
<dbReference type="OrthoDB" id="6039950at2759"/>
<evidence type="ECO:0000313" key="14">
    <source>
        <dbReference type="EMBL" id="OQV17345.1"/>
    </source>
</evidence>
<feature type="site" description="May be important for catalysis" evidence="11">
    <location>
        <position position="291"/>
    </location>
</feature>
<evidence type="ECO:0000256" key="5">
    <source>
        <dbReference type="ARBA" id="ARBA00022801"/>
    </source>
</evidence>
<feature type="chain" id="PRO_5016196960" description="Putative alpha-L-fucosidase" evidence="10">
    <location>
        <begin position="21"/>
        <end position="488"/>
    </location>
</feature>
<evidence type="ECO:0000259" key="13">
    <source>
        <dbReference type="Pfam" id="PF16757"/>
    </source>
</evidence>
<evidence type="ECO:0000256" key="9">
    <source>
        <dbReference type="ARBA" id="ARBA00081661"/>
    </source>
</evidence>
<gene>
    <name evidence="14" type="ORF">BV898_08594</name>
</gene>
<keyword evidence="6" id="KW-0325">Glycoprotein</keyword>
<dbReference type="GO" id="GO:0006004">
    <property type="term" value="P:fucose metabolic process"/>
    <property type="evidence" value="ECO:0007669"/>
    <property type="project" value="InterPro"/>
</dbReference>
<dbReference type="EMBL" id="MTYJ01000062">
    <property type="protein sequence ID" value="OQV17345.1"/>
    <property type="molecule type" value="Genomic_DNA"/>
</dbReference>
<dbReference type="PIRSF" id="PIRSF001092">
    <property type="entry name" value="Alpha-L-fucosidase"/>
    <property type="match status" value="1"/>
</dbReference>
<evidence type="ECO:0000256" key="8">
    <source>
        <dbReference type="ARBA" id="ARBA00074133"/>
    </source>
</evidence>
<evidence type="ECO:0000256" key="10">
    <source>
        <dbReference type="PIRNR" id="PIRNR001092"/>
    </source>
</evidence>
<proteinExistence type="inferred from homology"/>
<feature type="domain" description="Alpha-L-fucosidase C-terminal" evidence="13">
    <location>
        <begin position="373"/>
        <end position="461"/>
    </location>
</feature>
<reference evidence="15" key="1">
    <citation type="submission" date="2017-01" db="EMBL/GenBank/DDBJ databases">
        <title>Comparative genomics of anhydrobiosis in the tardigrade Hypsibius dujardini.</title>
        <authorList>
            <person name="Yoshida Y."/>
            <person name="Koutsovoulos G."/>
            <person name="Laetsch D."/>
            <person name="Stevens L."/>
            <person name="Kumar S."/>
            <person name="Horikawa D."/>
            <person name="Ishino K."/>
            <person name="Komine S."/>
            <person name="Tomita M."/>
            <person name="Blaxter M."/>
            <person name="Arakawa K."/>
        </authorList>
    </citation>
    <scope>NUCLEOTIDE SEQUENCE [LARGE SCALE GENOMIC DNA]</scope>
    <source>
        <strain evidence="15">Z151</strain>
    </source>
</reference>
<feature type="signal peptide" evidence="10">
    <location>
        <begin position="1"/>
        <end position="20"/>
    </location>
</feature>
<organism evidence="14 15">
    <name type="scientific">Hypsibius exemplaris</name>
    <name type="common">Freshwater tardigrade</name>
    <dbReference type="NCBI Taxonomy" id="2072580"/>
    <lineage>
        <taxon>Eukaryota</taxon>
        <taxon>Metazoa</taxon>
        <taxon>Ecdysozoa</taxon>
        <taxon>Tardigrada</taxon>
        <taxon>Eutardigrada</taxon>
        <taxon>Parachela</taxon>
        <taxon>Hypsibioidea</taxon>
        <taxon>Hypsibiidae</taxon>
        <taxon>Hypsibius</taxon>
    </lineage>
</organism>
<accession>A0A1W0WQ64</accession>
<comment type="caution">
    <text evidence="14">The sequence shown here is derived from an EMBL/GenBank/DDBJ whole genome shotgun (WGS) entry which is preliminary data.</text>
</comment>
<evidence type="ECO:0000256" key="6">
    <source>
        <dbReference type="ARBA" id="ARBA00023180"/>
    </source>
</evidence>
<protein>
    <recommendedName>
        <fullName evidence="8">Putative alpha-L-fucosidase</fullName>
        <ecNumber evidence="3">3.2.1.51</ecNumber>
    </recommendedName>
    <alternativeName>
        <fullName evidence="9">Alpha-L-fucoside fucohydrolase</fullName>
    </alternativeName>
</protein>
<dbReference type="InterPro" id="IPR016286">
    <property type="entry name" value="FUC_metazoa-typ"/>
</dbReference>
<evidence type="ECO:0000259" key="12">
    <source>
        <dbReference type="Pfam" id="PF01120"/>
    </source>
</evidence>
<dbReference type="GO" id="GO:0005764">
    <property type="term" value="C:lysosome"/>
    <property type="evidence" value="ECO:0007669"/>
    <property type="project" value="TreeGrafter"/>
</dbReference>
<dbReference type="Proteomes" id="UP000192578">
    <property type="component" value="Unassembled WGS sequence"/>
</dbReference>
<evidence type="ECO:0000256" key="2">
    <source>
        <dbReference type="ARBA" id="ARBA00007951"/>
    </source>
</evidence>
<keyword evidence="7 10" id="KW-0326">Glycosidase</keyword>
<dbReference type="PANTHER" id="PTHR10030">
    <property type="entry name" value="ALPHA-L-FUCOSIDASE"/>
    <property type="match status" value="1"/>
</dbReference>
<keyword evidence="5 10" id="KW-0378">Hydrolase</keyword>